<feature type="active site" evidence="17">
    <location>
        <position position="123"/>
    </location>
</feature>
<comment type="function">
    <text evidence="17">Poorly processive, error-prone DNA polymerase involved in untargeted mutagenesis. Copies undamaged DNA at stalled replication forks, which arise in vivo from mismatched or misaligned primer ends. These misaligned primers can be extended by PolIV. Exhibits no 3'-5' exonuclease (proofreading) activity. May be involved in translesional synthesis, in conjunction with the beta clamp from PolIII.</text>
</comment>
<proteinExistence type="inferred from homology"/>
<evidence type="ECO:0000259" key="18">
    <source>
        <dbReference type="PROSITE" id="PS50173"/>
    </source>
</evidence>
<dbReference type="PANTHER" id="PTHR11076:SF33">
    <property type="entry name" value="DNA POLYMERASE KAPPA"/>
    <property type="match status" value="1"/>
</dbReference>
<keyword evidence="10 17" id="KW-0227">DNA damage</keyword>
<dbReference type="GO" id="GO:0000287">
    <property type="term" value="F:magnesium ion binding"/>
    <property type="evidence" value="ECO:0007669"/>
    <property type="project" value="UniProtKB-UniRule"/>
</dbReference>
<keyword evidence="13 17" id="KW-0238">DNA-binding</keyword>
<dbReference type="NCBIfam" id="NF002677">
    <property type="entry name" value="PRK02406.1"/>
    <property type="match status" value="1"/>
</dbReference>
<keyword evidence="6 17" id="KW-0808">Transferase</keyword>
<accession>A0A2T3L0N9</accession>
<dbReference type="Gene3D" id="3.40.1170.60">
    <property type="match status" value="1"/>
</dbReference>
<protein>
    <recommendedName>
        <fullName evidence="16 17">DNA polymerase IV</fullName>
        <shortName evidence="17">Pol IV</shortName>
        <ecNumber evidence="3 17">2.7.7.7</ecNumber>
    </recommendedName>
</protein>
<dbReference type="Gene3D" id="3.30.1490.100">
    <property type="entry name" value="DNA polymerase, Y-family, little finger domain"/>
    <property type="match status" value="1"/>
</dbReference>
<keyword evidence="5 17" id="KW-0963">Cytoplasm</keyword>
<keyword evidence="12 17" id="KW-0239">DNA-directed DNA polymerase</keyword>
<keyword evidence="14 17" id="KW-0234">DNA repair</keyword>
<comment type="catalytic activity">
    <reaction evidence="15 17">
        <text>DNA(n) + a 2'-deoxyribonucleoside 5'-triphosphate = DNA(n+1) + diphosphate</text>
        <dbReference type="Rhea" id="RHEA:22508"/>
        <dbReference type="Rhea" id="RHEA-COMP:17339"/>
        <dbReference type="Rhea" id="RHEA-COMP:17340"/>
        <dbReference type="ChEBI" id="CHEBI:33019"/>
        <dbReference type="ChEBI" id="CHEBI:61560"/>
        <dbReference type="ChEBI" id="CHEBI:173112"/>
        <dbReference type="EC" id="2.7.7.7"/>
    </reaction>
</comment>
<evidence type="ECO:0000256" key="3">
    <source>
        <dbReference type="ARBA" id="ARBA00012417"/>
    </source>
</evidence>
<dbReference type="PROSITE" id="PS50173">
    <property type="entry name" value="UMUC"/>
    <property type="match status" value="1"/>
</dbReference>
<dbReference type="SUPFAM" id="SSF100879">
    <property type="entry name" value="Lesion bypass DNA polymerase (Y-family), little finger domain"/>
    <property type="match status" value="1"/>
</dbReference>
<evidence type="ECO:0000256" key="8">
    <source>
        <dbReference type="ARBA" id="ARBA00022705"/>
    </source>
</evidence>
<dbReference type="GO" id="GO:0003684">
    <property type="term" value="F:damaged DNA binding"/>
    <property type="evidence" value="ECO:0007669"/>
    <property type="project" value="InterPro"/>
</dbReference>
<dbReference type="HAMAP" id="MF_01113">
    <property type="entry name" value="DNApol_IV"/>
    <property type="match status" value="1"/>
</dbReference>
<evidence type="ECO:0000256" key="17">
    <source>
        <dbReference type="HAMAP-Rule" id="MF_01113"/>
    </source>
</evidence>
<dbReference type="InterPro" id="IPR053848">
    <property type="entry name" value="IMS_HHH_1"/>
</dbReference>
<dbReference type="InterPro" id="IPR017961">
    <property type="entry name" value="DNA_pol_Y-fam_little_finger"/>
</dbReference>
<evidence type="ECO:0000256" key="15">
    <source>
        <dbReference type="ARBA" id="ARBA00049244"/>
    </source>
</evidence>
<dbReference type="Pfam" id="PF11799">
    <property type="entry name" value="IMS_C"/>
    <property type="match status" value="1"/>
</dbReference>
<dbReference type="EC" id="2.7.7.7" evidence="3 17"/>
<feature type="binding site" evidence="17">
    <location>
        <position position="122"/>
    </location>
    <ligand>
        <name>Mg(2+)</name>
        <dbReference type="ChEBI" id="CHEBI:18420"/>
    </ligand>
</feature>
<dbReference type="InterPro" id="IPR022880">
    <property type="entry name" value="DNApol_IV"/>
</dbReference>
<evidence type="ECO:0000256" key="11">
    <source>
        <dbReference type="ARBA" id="ARBA00022842"/>
    </source>
</evidence>
<keyword evidence="11 17" id="KW-0460">Magnesium</keyword>
<evidence type="ECO:0000256" key="10">
    <source>
        <dbReference type="ARBA" id="ARBA00022763"/>
    </source>
</evidence>
<dbReference type="Gene3D" id="1.10.150.20">
    <property type="entry name" value="5' to 3' exonuclease, C-terminal subdomain"/>
    <property type="match status" value="1"/>
</dbReference>
<evidence type="ECO:0000256" key="12">
    <source>
        <dbReference type="ARBA" id="ARBA00022932"/>
    </source>
</evidence>
<dbReference type="SUPFAM" id="SSF56672">
    <property type="entry name" value="DNA/RNA polymerases"/>
    <property type="match status" value="1"/>
</dbReference>
<organism evidence="19 20">
    <name type="scientific">Photobacterium leiognathi subsp. mandapamensis</name>
    <name type="common">Photobacterium mandapamensis</name>
    <dbReference type="NCBI Taxonomy" id="48408"/>
    <lineage>
        <taxon>Bacteria</taxon>
        <taxon>Pseudomonadati</taxon>
        <taxon>Pseudomonadota</taxon>
        <taxon>Gammaproteobacteria</taxon>
        <taxon>Vibrionales</taxon>
        <taxon>Vibrionaceae</taxon>
        <taxon>Photobacterium</taxon>
    </lineage>
</organism>
<dbReference type="EMBL" id="PYNS01000001">
    <property type="protein sequence ID" value="PSV13933.1"/>
    <property type="molecule type" value="Genomic_DNA"/>
</dbReference>
<evidence type="ECO:0000313" key="19">
    <source>
        <dbReference type="EMBL" id="PSV13933.1"/>
    </source>
</evidence>
<dbReference type="GO" id="GO:0009432">
    <property type="term" value="P:SOS response"/>
    <property type="evidence" value="ECO:0007669"/>
    <property type="project" value="TreeGrafter"/>
</dbReference>
<sequence length="369" mass="41844">MYKQCVLSVNVAEVAEQKAVQRKIIHVDMDCFYAAVEMRDDPALRDVPIAISGRSARGVVSTCNYLARKYGIHSAMPTAHALKLCPHLTLVPGRMQVYREVSQQIRAIFERYTDKIEPLSLDEAYLDVSDCEMLHGSATLIAQDIRRAIEDELQLTASAGVAPVKFIAKVASDLNKPNGQYVVTPEDVDSFVADLKLEKIPGVGKVTIQKLHEKGLYVGRDVQNYDRHLLLQQFGKFGQSLWSRAHGIDEREVIVERQRKSVGVERTFSQNISSFEQCWQVVEQLYPELEQRLRKVRPELDIAKQGVKLKFADFQQTTVEHIYPKLDKTQFVDLLKEAMTRQNDREIRLIGLSVGLEVGLKAQQLSFGF</sequence>
<comment type="subunit">
    <text evidence="17">Monomer.</text>
</comment>
<evidence type="ECO:0000256" key="14">
    <source>
        <dbReference type="ARBA" id="ARBA00023204"/>
    </source>
</evidence>
<keyword evidence="8 17" id="KW-0235">DNA replication</keyword>
<keyword evidence="4 17" id="KW-0515">Mutator protein</keyword>
<reference evidence="19 20" key="1">
    <citation type="submission" date="2018-03" db="EMBL/GenBank/DDBJ databases">
        <title>Whole genome sequencing of Histamine producing bacteria.</title>
        <authorList>
            <person name="Butler K."/>
        </authorList>
    </citation>
    <scope>NUCLEOTIDE SEQUENCE [LARGE SCALE GENOMIC DNA]</scope>
    <source>
        <strain evidence="19 20">Res.4.1</strain>
    </source>
</reference>
<evidence type="ECO:0000256" key="7">
    <source>
        <dbReference type="ARBA" id="ARBA00022695"/>
    </source>
</evidence>
<dbReference type="GO" id="GO:0003887">
    <property type="term" value="F:DNA-directed DNA polymerase activity"/>
    <property type="evidence" value="ECO:0007669"/>
    <property type="project" value="UniProtKB-UniRule"/>
</dbReference>
<dbReference type="FunFam" id="3.30.1490.100:FF:000002">
    <property type="entry name" value="DNA polymerase IV"/>
    <property type="match status" value="1"/>
</dbReference>
<dbReference type="GO" id="GO:0006281">
    <property type="term" value="P:DNA repair"/>
    <property type="evidence" value="ECO:0007669"/>
    <property type="project" value="UniProtKB-UniRule"/>
</dbReference>
<comment type="similarity">
    <text evidence="2 17">Belongs to the DNA polymerase type-Y family.</text>
</comment>
<evidence type="ECO:0000256" key="6">
    <source>
        <dbReference type="ARBA" id="ARBA00022679"/>
    </source>
</evidence>
<dbReference type="GO" id="GO:0042276">
    <property type="term" value="P:error-prone translesion synthesis"/>
    <property type="evidence" value="ECO:0007669"/>
    <property type="project" value="TreeGrafter"/>
</dbReference>
<name>A0A2T3L0N9_PHOLD</name>
<dbReference type="Proteomes" id="UP000240530">
    <property type="component" value="Unassembled WGS sequence"/>
</dbReference>
<gene>
    <name evidence="17" type="primary">dinB</name>
    <name evidence="19" type="ORF">C0W93_02980</name>
</gene>
<dbReference type="InterPro" id="IPR001126">
    <property type="entry name" value="UmuC"/>
</dbReference>
<evidence type="ECO:0000256" key="2">
    <source>
        <dbReference type="ARBA" id="ARBA00010945"/>
    </source>
</evidence>
<evidence type="ECO:0000313" key="20">
    <source>
        <dbReference type="Proteomes" id="UP000240530"/>
    </source>
</evidence>
<evidence type="ECO:0000256" key="1">
    <source>
        <dbReference type="ARBA" id="ARBA00004496"/>
    </source>
</evidence>
<dbReference type="CDD" id="cd03586">
    <property type="entry name" value="PolY_Pol_IV_kappa"/>
    <property type="match status" value="1"/>
</dbReference>
<comment type="caution">
    <text evidence="19">The sequence shown here is derived from an EMBL/GenBank/DDBJ whole genome shotgun (WGS) entry which is preliminary data.</text>
</comment>
<evidence type="ECO:0000256" key="16">
    <source>
        <dbReference type="ARBA" id="ARBA00073079"/>
    </source>
</evidence>
<evidence type="ECO:0000256" key="4">
    <source>
        <dbReference type="ARBA" id="ARBA00022457"/>
    </source>
</evidence>
<dbReference type="GO" id="GO:0006261">
    <property type="term" value="P:DNA-templated DNA replication"/>
    <property type="evidence" value="ECO:0007669"/>
    <property type="project" value="UniProtKB-UniRule"/>
</dbReference>
<feature type="domain" description="UmuC" evidence="18">
    <location>
        <begin position="24"/>
        <end position="204"/>
    </location>
</feature>
<dbReference type="Gene3D" id="3.30.70.270">
    <property type="match status" value="1"/>
</dbReference>
<evidence type="ECO:0000256" key="9">
    <source>
        <dbReference type="ARBA" id="ARBA00022723"/>
    </source>
</evidence>
<comment type="subcellular location">
    <subcellularLocation>
        <location evidence="1 17">Cytoplasm</location>
    </subcellularLocation>
</comment>
<evidence type="ECO:0000256" key="13">
    <source>
        <dbReference type="ARBA" id="ARBA00023125"/>
    </source>
</evidence>
<dbReference type="PANTHER" id="PTHR11076">
    <property type="entry name" value="DNA REPAIR POLYMERASE UMUC / TRANSFERASE FAMILY MEMBER"/>
    <property type="match status" value="1"/>
</dbReference>
<dbReference type="FunFam" id="3.40.1170.60:FF:000001">
    <property type="entry name" value="DNA polymerase IV"/>
    <property type="match status" value="1"/>
</dbReference>
<dbReference type="FunFam" id="3.30.70.270:FF:000002">
    <property type="entry name" value="DNA polymerase IV"/>
    <property type="match status" value="1"/>
</dbReference>
<feature type="site" description="Substrate discrimination" evidence="17">
    <location>
        <position position="33"/>
    </location>
</feature>
<dbReference type="InterPro" id="IPR050116">
    <property type="entry name" value="DNA_polymerase-Y"/>
</dbReference>
<dbReference type="AlphaFoldDB" id="A0A2T3L0N9"/>
<dbReference type="Pfam" id="PF00817">
    <property type="entry name" value="IMS"/>
    <property type="match status" value="1"/>
</dbReference>
<dbReference type="RefSeq" id="WP_107184242.1">
    <property type="nucleotide sequence ID" value="NZ_JAWQGC010000002.1"/>
</dbReference>
<keyword evidence="7 17" id="KW-0548">Nucleotidyltransferase</keyword>
<evidence type="ECO:0000256" key="5">
    <source>
        <dbReference type="ARBA" id="ARBA00022490"/>
    </source>
</evidence>
<dbReference type="InterPro" id="IPR036775">
    <property type="entry name" value="DNA_pol_Y-fam_lit_finger_sf"/>
</dbReference>
<comment type="cofactor">
    <cofactor evidence="17">
        <name>Mg(2+)</name>
        <dbReference type="ChEBI" id="CHEBI:18420"/>
    </cofactor>
    <text evidence="17">Binds 2 magnesium ions per subunit.</text>
</comment>
<feature type="binding site" evidence="17">
    <location>
        <position position="28"/>
    </location>
    <ligand>
        <name>Mg(2+)</name>
        <dbReference type="ChEBI" id="CHEBI:18420"/>
    </ligand>
</feature>
<dbReference type="FunFam" id="1.10.150.20:FF:000019">
    <property type="entry name" value="DNA polymerase IV"/>
    <property type="match status" value="1"/>
</dbReference>
<dbReference type="GO" id="GO:0005829">
    <property type="term" value="C:cytosol"/>
    <property type="evidence" value="ECO:0007669"/>
    <property type="project" value="TreeGrafter"/>
</dbReference>
<dbReference type="Pfam" id="PF21999">
    <property type="entry name" value="IMS_HHH_1"/>
    <property type="match status" value="1"/>
</dbReference>
<dbReference type="InterPro" id="IPR043128">
    <property type="entry name" value="Rev_trsase/Diguanyl_cyclase"/>
</dbReference>
<dbReference type="InterPro" id="IPR043502">
    <property type="entry name" value="DNA/RNA_pol_sf"/>
</dbReference>
<keyword evidence="9 17" id="KW-0479">Metal-binding</keyword>